<dbReference type="AlphaFoldDB" id="A0ABD1AEN3"/>
<evidence type="ECO:0000256" key="1">
    <source>
        <dbReference type="ARBA" id="ARBA00023015"/>
    </source>
</evidence>
<dbReference type="InterPro" id="IPR036093">
    <property type="entry name" value="NAC_dom_sf"/>
</dbReference>
<keyword evidence="3" id="KW-0804">Transcription</keyword>
<dbReference type="SUPFAM" id="SSF101941">
    <property type="entry name" value="NAC domain"/>
    <property type="match status" value="1"/>
</dbReference>
<evidence type="ECO:0000313" key="7">
    <source>
        <dbReference type="Proteomes" id="UP001558713"/>
    </source>
</evidence>
<keyword evidence="2" id="KW-0238">DNA-binding</keyword>
<dbReference type="Proteomes" id="UP001558713">
    <property type="component" value="Unassembled WGS sequence"/>
</dbReference>
<organism evidence="6 7">
    <name type="scientific">Cardamine amara subsp. amara</name>
    <dbReference type="NCBI Taxonomy" id="228776"/>
    <lineage>
        <taxon>Eukaryota</taxon>
        <taxon>Viridiplantae</taxon>
        <taxon>Streptophyta</taxon>
        <taxon>Embryophyta</taxon>
        <taxon>Tracheophyta</taxon>
        <taxon>Spermatophyta</taxon>
        <taxon>Magnoliopsida</taxon>
        <taxon>eudicotyledons</taxon>
        <taxon>Gunneridae</taxon>
        <taxon>Pentapetalae</taxon>
        <taxon>rosids</taxon>
        <taxon>malvids</taxon>
        <taxon>Brassicales</taxon>
        <taxon>Brassicaceae</taxon>
        <taxon>Cardamineae</taxon>
        <taxon>Cardamine</taxon>
    </lineage>
</organism>
<evidence type="ECO:0000256" key="3">
    <source>
        <dbReference type="ARBA" id="ARBA00023163"/>
    </source>
</evidence>
<dbReference type="EMBL" id="JBANAX010000576">
    <property type="protein sequence ID" value="KAL1202454.1"/>
    <property type="molecule type" value="Genomic_DNA"/>
</dbReference>
<keyword evidence="7" id="KW-1185">Reference proteome</keyword>
<evidence type="ECO:0000256" key="2">
    <source>
        <dbReference type="ARBA" id="ARBA00023125"/>
    </source>
</evidence>
<dbReference type="PROSITE" id="PS51005">
    <property type="entry name" value="NAC"/>
    <property type="match status" value="1"/>
</dbReference>
<evidence type="ECO:0000313" key="6">
    <source>
        <dbReference type="EMBL" id="KAL1202454.1"/>
    </source>
</evidence>
<dbReference type="InterPro" id="IPR003441">
    <property type="entry name" value="NAC-dom"/>
</dbReference>
<evidence type="ECO:0000259" key="5">
    <source>
        <dbReference type="PROSITE" id="PS51005"/>
    </source>
</evidence>
<name>A0ABD1AEN3_CARAN</name>
<evidence type="ECO:0000256" key="4">
    <source>
        <dbReference type="ARBA" id="ARBA00023242"/>
    </source>
</evidence>
<dbReference type="PANTHER" id="PTHR31744:SF83">
    <property type="entry name" value="PROTEIN CUP-SHAPED COTYLEDON 1"/>
    <property type="match status" value="1"/>
</dbReference>
<keyword evidence="1" id="KW-0805">Transcription regulation</keyword>
<dbReference type="Pfam" id="PF02365">
    <property type="entry name" value="NAM"/>
    <property type="match status" value="1"/>
</dbReference>
<reference evidence="6 7" key="1">
    <citation type="submission" date="2024-04" db="EMBL/GenBank/DDBJ databases">
        <title>Genome assembly C_amara_ONT_v2.</title>
        <authorList>
            <person name="Yant L."/>
            <person name="Moore C."/>
            <person name="Slenker M."/>
        </authorList>
    </citation>
    <scope>NUCLEOTIDE SEQUENCE [LARGE SCALE GENOMIC DNA]</scope>
    <source>
        <tissue evidence="6">Leaf</tissue>
    </source>
</reference>
<feature type="domain" description="NAC" evidence="5">
    <location>
        <begin position="20"/>
        <end position="93"/>
    </location>
</feature>
<comment type="caution">
    <text evidence="6">The sequence shown here is derived from an EMBL/GenBank/DDBJ whole genome shotgun (WGS) entry which is preliminary data.</text>
</comment>
<gene>
    <name evidence="6" type="ORF">V5N11_025016</name>
</gene>
<sequence>MDIVVFNGSERPRFEDDTLMPPGFRFHPTDEELITYYLLLDSNFSCAAISQVGLNKSEPWELPEKAKMGEKEWYFLHTKRSKIPNGTENEQSN</sequence>
<dbReference type="GO" id="GO:0003677">
    <property type="term" value="F:DNA binding"/>
    <property type="evidence" value="ECO:0007669"/>
    <property type="project" value="UniProtKB-KW"/>
</dbReference>
<protein>
    <submittedName>
        <fullName evidence="6">Protein CUP-SHAPED COTYLEDON 1</fullName>
    </submittedName>
</protein>
<accession>A0ABD1AEN3</accession>
<proteinExistence type="predicted"/>
<keyword evidence="4" id="KW-0539">Nucleus</keyword>
<dbReference type="Gene3D" id="2.170.150.80">
    <property type="entry name" value="NAC domain"/>
    <property type="match status" value="1"/>
</dbReference>
<dbReference type="PANTHER" id="PTHR31744">
    <property type="entry name" value="PROTEIN CUP-SHAPED COTYLEDON 2-RELATED"/>
    <property type="match status" value="1"/>
</dbReference>